<feature type="region of interest" description="Disordered" evidence="1">
    <location>
        <begin position="67"/>
        <end position="113"/>
    </location>
</feature>
<accession>A0A834SRE7</accession>
<dbReference type="AlphaFoldDB" id="A0A834SRE7"/>
<protein>
    <submittedName>
        <fullName evidence="2">Uncharacterized protein</fullName>
    </submittedName>
</protein>
<name>A0A834SRE7_9FABA</name>
<keyword evidence="3" id="KW-1185">Reference proteome</keyword>
<comment type="caution">
    <text evidence="2">The sequence shown here is derived from an EMBL/GenBank/DDBJ whole genome shotgun (WGS) entry which is preliminary data.</text>
</comment>
<organism evidence="2 3">
    <name type="scientific">Senna tora</name>
    <dbReference type="NCBI Taxonomy" id="362788"/>
    <lineage>
        <taxon>Eukaryota</taxon>
        <taxon>Viridiplantae</taxon>
        <taxon>Streptophyta</taxon>
        <taxon>Embryophyta</taxon>
        <taxon>Tracheophyta</taxon>
        <taxon>Spermatophyta</taxon>
        <taxon>Magnoliopsida</taxon>
        <taxon>eudicotyledons</taxon>
        <taxon>Gunneridae</taxon>
        <taxon>Pentapetalae</taxon>
        <taxon>rosids</taxon>
        <taxon>fabids</taxon>
        <taxon>Fabales</taxon>
        <taxon>Fabaceae</taxon>
        <taxon>Caesalpinioideae</taxon>
        <taxon>Cassia clade</taxon>
        <taxon>Senna</taxon>
    </lineage>
</organism>
<feature type="compositionally biased region" description="Polar residues" evidence="1">
    <location>
        <begin position="67"/>
        <end position="77"/>
    </location>
</feature>
<reference evidence="2" key="1">
    <citation type="submission" date="2020-09" db="EMBL/GenBank/DDBJ databases">
        <title>Genome-Enabled Discovery of Anthraquinone Biosynthesis in Senna tora.</title>
        <authorList>
            <person name="Kang S.-H."/>
            <person name="Pandey R.P."/>
            <person name="Lee C.-M."/>
            <person name="Sim J.-S."/>
            <person name="Jeong J.-T."/>
            <person name="Choi B.-S."/>
            <person name="Jung M."/>
            <person name="Ginzburg D."/>
            <person name="Zhao K."/>
            <person name="Won S.Y."/>
            <person name="Oh T.-J."/>
            <person name="Yu Y."/>
            <person name="Kim N.-H."/>
            <person name="Lee O.R."/>
            <person name="Lee T.-H."/>
            <person name="Bashyal P."/>
            <person name="Kim T.-S."/>
            <person name="Lee W.-H."/>
            <person name="Kawkins C."/>
            <person name="Kim C.-K."/>
            <person name="Kim J.S."/>
            <person name="Ahn B.O."/>
            <person name="Rhee S.Y."/>
            <person name="Sohng J.K."/>
        </authorList>
    </citation>
    <scope>NUCLEOTIDE SEQUENCE</scope>
    <source>
        <tissue evidence="2">Leaf</tissue>
    </source>
</reference>
<dbReference type="OrthoDB" id="2162994at2759"/>
<sequence>MTTVEMTAAAICVLIPSRHLYPQIDAERICKSRICSPPSISISFSSESGAVDVASGCMIDLFQTEPSSSFSLSQVWNQKPEEEKSDSGSLNKGSSEDNIRKGERSSKIVDSLK</sequence>
<evidence type="ECO:0000313" key="3">
    <source>
        <dbReference type="Proteomes" id="UP000634136"/>
    </source>
</evidence>
<proteinExistence type="predicted"/>
<dbReference type="Proteomes" id="UP000634136">
    <property type="component" value="Unassembled WGS sequence"/>
</dbReference>
<evidence type="ECO:0000256" key="1">
    <source>
        <dbReference type="SAM" id="MobiDB-lite"/>
    </source>
</evidence>
<dbReference type="EMBL" id="JAAIUW010000011">
    <property type="protein sequence ID" value="KAF7808497.1"/>
    <property type="molecule type" value="Genomic_DNA"/>
</dbReference>
<evidence type="ECO:0000313" key="2">
    <source>
        <dbReference type="EMBL" id="KAF7808497.1"/>
    </source>
</evidence>
<feature type="compositionally biased region" description="Basic and acidic residues" evidence="1">
    <location>
        <begin position="94"/>
        <end position="113"/>
    </location>
</feature>
<gene>
    <name evidence="2" type="ORF">G2W53_035240</name>
</gene>